<keyword evidence="2" id="KW-0677">Repeat</keyword>
<dbReference type="EMBL" id="VZSY01000355">
    <property type="protein sequence ID" value="NXA10106.1"/>
    <property type="molecule type" value="Genomic_DNA"/>
</dbReference>
<feature type="region of interest" description="Disordered" evidence="6">
    <location>
        <begin position="1"/>
        <end position="33"/>
    </location>
</feature>
<feature type="domain" description="C2H2-type" evidence="7">
    <location>
        <begin position="87"/>
        <end position="114"/>
    </location>
</feature>
<accession>A0A7K7T0S2</accession>
<evidence type="ECO:0000256" key="2">
    <source>
        <dbReference type="ARBA" id="ARBA00022737"/>
    </source>
</evidence>
<dbReference type="GO" id="GO:0005634">
    <property type="term" value="C:nucleus"/>
    <property type="evidence" value="ECO:0007669"/>
    <property type="project" value="TreeGrafter"/>
</dbReference>
<comment type="caution">
    <text evidence="8">The sequence shown here is derived from an EMBL/GenBank/DDBJ whole genome shotgun (WGS) entry which is preliminary data.</text>
</comment>
<name>A0A7K7T0S2_9TYRA</name>
<evidence type="ECO:0000256" key="5">
    <source>
        <dbReference type="PROSITE-ProRule" id="PRU00042"/>
    </source>
</evidence>
<dbReference type="OrthoDB" id="6910977at2759"/>
<feature type="domain" description="C2H2-type" evidence="7">
    <location>
        <begin position="171"/>
        <end position="197"/>
    </location>
</feature>
<feature type="non-terminal residue" evidence="8">
    <location>
        <position position="1"/>
    </location>
</feature>
<dbReference type="InterPro" id="IPR036236">
    <property type="entry name" value="Znf_C2H2_sf"/>
</dbReference>
<organism evidence="8 9">
    <name type="scientific">Sapayoa aenigma</name>
    <name type="common">broad-billed sapayoa</name>
    <dbReference type="NCBI Taxonomy" id="239371"/>
    <lineage>
        <taxon>Eukaryota</taxon>
        <taxon>Metazoa</taxon>
        <taxon>Chordata</taxon>
        <taxon>Craniata</taxon>
        <taxon>Vertebrata</taxon>
        <taxon>Euteleostomi</taxon>
        <taxon>Archelosauria</taxon>
        <taxon>Archosauria</taxon>
        <taxon>Dinosauria</taxon>
        <taxon>Saurischia</taxon>
        <taxon>Theropoda</taxon>
        <taxon>Coelurosauria</taxon>
        <taxon>Aves</taxon>
        <taxon>Neognathae</taxon>
        <taxon>Neoaves</taxon>
        <taxon>Telluraves</taxon>
        <taxon>Australaves</taxon>
        <taxon>Passeriformes</taxon>
        <taxon>Tyrannidae</taxon>
        <taxon>Sapayoa</taxon>
    </lineage>
</organism>
<dbReference type="AlphaFoldDB" id="A0A7K7T0S2"/>
<dbReference type="Proteomes" id="UP000589485">
    <property type="component" value="Unassembled WGS sequence"/>
</dbReference>
<feature type="domain" description="C2H2-type" evidence="7">
    <location>
        <begin position="116"/>
        <end position="143"/>
    </location>
</feature>
<sequence length="197" mass="21336">SGDTVFPTGACDGSANEDDNRGHRELGFDAPHSGWCDTQPGGCAGDSPREEPGGPGPLICDSLGLSCGAAAALRAHLDEPPHPGPPFVCGTCGRSFRHRRNLLTHKKLRGGARARHGCAECGLTFCLRGDLLRHRGSHRARPRCHQSPPSHQRPADGLCRHRAEPCEETPFVCGRCGRGFAWRESLELHLRNYHTPE</sequence>
<dbReference type="PROSITE" id="PS50157">
    <property type="entry name" value="ZINC_FINGER_C2H2_2"/>
    <property type="match status" value="3"/>
</dbReference>
<feature type="compositionally biased region" description="Basic and acidic residues" evidence="6">
    <location>
        <begin position="18"/>
        <end position="27"/>
    </location>
</feature>
<gene>
    <name evidence="8" type="primary">Znf181</name>
    <name evidence="8" type="ORF">SAPAEN_R14805</name>
</gene>
<proteinExistence type="predicted"/>
<protein>
    <submittedName>
        <fullName evidence="8">ZN181 protein</fullName>
    </submittedName>
</protein>
<keyword evidence="9" id="KW-1185">Reference proteome</keyword>
<dbReference type="InterPro" id="IPR013087">
    <property type="entry name" value="Znf_C2H2_type"/>
</dbReference>
<keyword evidence="3 5" id="KW-0863">Zinc-finger</keyword>
<reference evidence="8 9" key="1">
    <citation type="submission" date="2019-09" db="EMBL/GenBank/DDBJ databases">
        <title>Bird 10,000 Genomes (B10K) Project - Family phase.</title>
        <authorList>
            <person name="Zhang G."/>
        </authorList>
    </citation>
    <scope>NUCLEOTIDE SEQUENCE [LARGE SCALE GENOMIC DNA]</scope>
    <source>
        <strain evidence="8">B10K-DU-030-41</strain>
        <tissue evidence="8">Muscle</tissue>
    </source>
</reference>
<evidence type="ECO:0000256" key="6">
    <source>
        <dbReference type="SAM" id="MobiDB-lite"/>
    </source>
</evidence>
<evidence type="ECO:0000256" key="3">
    <source>
        <dbReference type="ARBA" id="ARBA00022771"/>
    </source>
</evidence>
<keyword evidence="1" id="KW-0479">Metal-binding</keyword>
<dbReference type="GO" id="GO:0008270">
    <property type="term" value="F:zinc ion binding"/>
    <property type="evidence" value="ECO:0007669"/>
    <property type="project" value="UniProtKB-KW"/>
</dbReference>
<evidence type="ECO:0000313" key="9">
    <source>
        <dbReference type="Proteomes" id="UP000589485"/>
    </source>
</evidence>
<dbReference type="PANTHER" id="PTHR24408:SF58">
    <property type="entry name" value="TRANSCRIPTION FACTOR (TFIIIA), PUTATIVE (AFU_ORTHOLOGUE AFUA_1G05150)-RELATED"/>
    <property type="match status" value="1"/>
</dbReference>
<feature type="non-terminal residue" evidence="8">
    <location>
        <position position="197"/>
    </location>
</feature>
<dbReference type="PROSITE" id="PS00028">
    <property type="entry name" value="ZINC_FINGER_C2H2_1"/>
    <property type="match status" value="2"/>
</dbReference>
<dbReference type="Gene3D" id="3.30.160.60">
    <property type="entry name" value="Classic Zinc Finger"/>
    <property type="match status" value="2"/>
</dbReference>
<dbReference type="PANTHER" id="PTHR24408">
    <property type="entry name" value="ZINC FINGER PROTEIN"/>
    <property type="match status" value="1"/>
</dbReference>
<dbReference type="SUPFAM" id="SSF57667">
    <property type="entry name" value="beta-beta-alpha zinc fingers"/>
    <property type="match status" value="2"/>
</dbReference>
<evidence type="ECO:0000256" key="4">
    <source>
        <dbReference type="ARBA" id="ARBA00022833"/>
    </source>
</evidence>
<dbReference type="Pfam" id="PF00096">
    <property type="entry name" value="zf-C2H2"/>
    <property type="match status" value="1"/>
</dbReference>
<evidence type="ECO:0000259" key="7">
    <source>
        <dbReference type="PROSITE" id="PS50157"/>
    </source>
</evidence>
<dbReference type="GO" id="GO:0000981">
    <property type="term" value="F:DNA-binding transcription factor activity, RNA polymerase II-specific"/>
    <property type="evidence" value="ECO:0007669"/>
    <property type="project" value="TreeGrafter"/>
</dbReference>
<evidence type="ECO:0000313" key="8">
    <source>
        <dbReference type="EMBL" id="NXA10106.1"/>
    </source>
</evidence>
<dbReference type="GO" id="GO:0043565">
    <property type="term" value="F:sequence-specific DNA binding"/>
    <property type="evidence" value="ECO:0007669"/>
    <property type="project" value="TreeGrafter"/>
</dbReference>
<keyword evidence="4" id="KW-0862">Zinc</keyword>
<dbReference type="SMART" id="SM00355">
    <property type="entry name" value="ZnF_C2H2"/>
    <property type="match status" value="3"/>
</dbReference>
<evidence type="ECO:0000256" key="1">
    <source>
        <dbReference type="ARBA" id="ARBA00022723"/>
    </source>
</evidence>